<sequence length="308" mass="33878">EQTFRSYTPQQGAAYAQYRTNYHETLYALVLRVHTSTGGKLNSLLDIGCGPGTATASLAPHFTTALGLDASEGMIATARELHPSTTSTPNLTFAVSAAESLGANLDPPVASNSVDLITAATAAHWFDMPGFWRAAARVVKPGGSVALWTGNQFRVHPDVPGAARIQARMDELNAEYLRAYFEPGTDAAHGLYRNLGMPWSVEPAVEEFERESVFRREWVPGKEGVGEEFFERRVDERVSLDVMERMMGTASPVTRWREANGGKVGTEEDVVRVIRREVERILREEGVEEGKEWLKASVTGVLLVVKKK</sequence>
<dbReference type="SUPFAM" id="SSF53335">
    <property type="entry name" value="S-adenosyl-L-methionine-dependent methyltransferases"/>
    <property type="match status" value="1"/>
</dbReference>
<dbReference type="GeneID" id="54482493"/>
<evidence type="ECO:0000313" key="2">
    <source>
        <dbReference type="EMBL" id="KAF2758082.1"/>
    </source>
</evidence>
<dbReference type="InterPro" id="IPR051052">
    <property type="entry name" value="Diverse_substrate_MTase"/>
</dbReference>
<dbReference type="AlphaFoldDB" id="A0A6A6W5C8"/>
<evidence type="ECO:0000259" key="1">
    <source>
        <dbReference type="Pfam" id="PF08241"/>
    </source>
</evidence>
<feature type="domain" description="Methyltransferase type 11" evidence="1">
    <location>
        <begin position="45"/>
        <end position="146"/>
    </location>
</feature>
<dbReference type="Pfam" id="PF08241">
    <property type="entry name" value="Methyltransf_11"/>
    <property type="match status" value="1"/>
</dbReference>
<feature type="non-terminal residue" evidence="2">
    <location>
        <position position="1"/>
    </location>
</feature>
<organism evidence="2 3">
    <name type="scientific">Pseudovirgaria hyperparasitica</name>
    <dbReference type="NCBI Taxonomy" id="470096"/>
    <lineage>
        <taxon>Eukaryota</taxon>
        <taxon>Fungi</taxon>
        <taxon>Dikarya</taxon>
        <taxon>Ascomycota</taxon>
        <taxon>Pezizomycotina</taxon>
        <taxon>Dothideomycetes</taxon>
        <taxon>Dothideomycetes incertae sedis</taxon>
        <taxon>Acrospermales</taxon>
        <taxon>Acrospermaceae</taxon>
        <taxon>Pseudovirgaria</taxon>
    </lineage>
</organism>
<dbReference type="EMBL" id="ML996572">
    <property type="protein sequence ID" value="KAF2758082.1"/>
    <property type="molecule type" value="Genomic_DNA"/>
</dbReference>
<dbReference type="GO" id="GO:0008757">
    <property type="term" value="F:S-adenosylmethionine-dependent methyltransferase activity"/>
    <property type="evidence" value="ECO:0007669"/>
    <property type="project" value="InterPro"/>
</dbReference>
<proteinExistence type="predicted"/>
<dbReference type="OrthoDB" id="10027013at2759"/>
<dbReference type="Gene3D" id="3.40.50.150">
    <property type="entry name" value="Vaccinia Virus protein VP39"/>
    <property type="match status" value="1"/>
</dbReference>
<keyword evidence="2" id="KW-0489">Methyltransferase</keyword>
<dbReference type="CDD" id="cd02440">
    <property type="entry name" value="AdoMet_MTases"/>
    <property type="match status" value="1"/>
</dbReference>
<dbReference type="PANTHER" id="PTHR44942">
    <property type="entry name" value="METHYLTRANSF_11 DOMAIN-CONTAINING PROTEIN"/>
    <property type="match status" value="1"/>
</dbReference>
<reference evidence="2" key="1">
    <citation type="journal article" date="2020" name="Stud. Mycol.">
        <title>101 Dothideomycetes genomes: a test case for predicting lifestyles and emergence of pathogens.</title>
        <authorList>
            <person name="Haridas S."/>
            <person name="Albert R."/>
            <person name="Binder M."/>
            <person name="Bloem J."/>
            <person name="Labutti K."/>
            <person name="Salamov A."/>
            <person name="Andreopoulos B."/>
            <person name="Baker S."/>
            <person name="Barry K."/>
            <person name="Bills G."/>
            <person name="Bluhm B."/>
            <person name="Cannon C."/>
            <person name="Castanera R."/>
            <person name="Culley D."/>
            <person name="Daum C."/>
            <person name="Ezra D."/>
            <person name="Gonzalez J."/>
            <person name="Henrissat B."/>
            <person name="Kuo A."/>
            <person name="Liang C."/>
            <person name="Lipzen A."/>
            <person name="Lutzoni F."/>
            <person name="Magnuson J."/>
            <person name="Mondo S."/>
            <person name="Nolan M."/>
            <person name="Ohm R."/>
            <person name="Pangilinan J."/>
            <person name="Park H.-J."/>
            <person name="Ramirez L."/>
            <person name="Alfaro M."/>
            <person name="Sun H."/>
            <person name="Tritt A."/>
            <person name="Yoshinaga Y."/>
            <person name="Zwiers L.-H."/>
            <person name="Turgeon B."/>
            <person name="Goodwin S."/>
            <person name="Spatafora J."/>
            <person name="Crous P."/>
            <person name="Grigoriev I."/>
        </authorList>
    </citation>
    <scope>NUCLEOTIDE SEQUENCE</scope>
    <source>
        <strain evidence="2">CBS 121739</strain>
    </source>
</reference>
<dbReference type="GO" id="GO:0032259">
    <property type="term" value="P:methylation"/>
    <property type="evidence" value="ECO:0007669"/>
    <property type="project" value="UniProtKB-KW"/>
</dbReference>
<accession>A0A6A6W5C8</accession>
<protein>
    <submittedName>
        <fullName evidence="2">S-adenosyl-L-methionine-dependent methyltransferase</fullName>
    </submittedName>
</protein>
<keyword evidence="2" id="KW-0808">Transferase</keyword>
<dbReference type="RefSeq" id="XP_033600533.1">
    <property type="nucleotide sequence ID" value="XM_033741439.1"/>
</dbReference>
<dbReference type="InterPro" id="IPR029063">
    <property type="entry name" value="SAM-dependent_MTases_sf"/>
</dbReference>
<name>A0A6A6W5C8_9PEZI</name>
<dbReference type="InterPro" id="IPR013216">
    <property type="entry name" value="Methyltransf_11"/>
</dbReference>
<dbReference type="Proteomes" id="UP000799437">
    <property type="component" value="Unassembled WGS sequence"/>
</dbReference>
<feature type="non-terminal residue" evidence="2">
    <location>
        <position position="308"/>
    </location>
</feature>
<evidence type="ECO:0000313" key="3">
    <source>
        <dbReference type="Proteomes" id="UP000799437"/>
    </source>
</evidence>
<dbReference type="PANTHER" id="PTHR44942:SF10">
    <property type="entry name" value="METHYLTRANSFERASE TYPE 11 DOMAIN-CONTAINING PROTEIN"/>
    <property type="match status" value="1"/>
</dbReference>
<keyword evidence="3" id="KW-1185">Reference proteome</keyword>
<gene>
    <name evidence="2" type="ORF">EJ05DRAFT_416796</name>
</gene>